<feature type="signal peptide" evidence="1">
    <location>
        <begin position="1"/>
        <end position="18"/>
    </location>
</feature>
<feature type="chain" id="PRO_5043810389" evidence="1">
    <location>
        <begin position="19"/>
        <end position="156"/>
    </location>
</feature>
<dbReference type="AlphaFoldDB" id="A0AAV9WWN6"/>
<organism evidence="2 3">
    <name type="scientific">Orbilia ellipsospora</name>
    <dbReference type="NCBI Taxonomy" id="2528407"/>
    <lineage>
        <taxon>Eukaryota</taxon>
        <taxon>Fungi</taxon>
        <taxon>Dikarya</taxon>
        <taxon>Ascomycota</taxon>
        <taxon>Pezizomycotina</taxon>
        <taxon>Orbiliomycetes</taxon>
        <taxon>Orbiliales</taxon>
        <taxon>Orbiliaceae</taxon>
        <taxon>Orbilia</taxon>
    </lineage>
</organism>
<keyword evidence="1" id="KW-0732">Signal</keyword>
<evidence type="ECO:0000256" key="1">
    <source>
        <dbReference type="SAM" id="SignalP"/>
    </source>
</evidence>
<dbReference type="Proteomes" id="UP001365542">
    <property type="component" value="Unassembled WGS sequence"/>
</dbReference>
<accession>A0AAV9WWN6</accession>
<sequence>MKFLIPLAALFAAVTATAIPVEGRDVSAPVSEAGLKDKRCWSSYTVYGCASRNPVGTQLGSKDVYSEGPVSYGDWCPQWCGANYPTATWASLNPGNCACGTGDITTIAPYQASIQACNAGCGPGASPRSPVPSCSDGSCGCGGWYWSTIYQLTPHC</sequence>
<comment type="caution">
    <text evidence="2">The sequence shown here is derived from an EMBL/GenBank/DDBJ whole genome shotgun (WGS) entry which is preliminary data.</text>
</comment>
<keyword evidence="3" id="KW-1185">Reference proteome</keyword>
<reference evidence="2 3" key="1">
    <citation type="submission" date="2019-10" db="EMBL/GenBank/DDBJ databases">
        <authorList>
            <person name="Palmer J.M."/>
        </authorList>
    </citation>
    <scope>NUCLEOTIDE SEQUENCE [LARGE SCALE GENOMIC DNA]</scope>
    <source>
        <strain evidence="2 3">TWF694</strain>
    </source>
</reference>
<evidence type="ECO:0000313" key="2">
    <source>
        <dbReference type="EMBL" id="KAK6527441.1"/>
    </source>
</evidence>
<protein>
    <submittedName>
        <fullName evidence="2">Uncharacterized protein</fullName>
    </submittedName>
</protein>
<evidence type="ECO:0000313" key="3">
    <source>
        <dbReference type="Proteomes" id="UP001365542"/>
    </source>
</evidence>
<proteinExistence type="predicted"/>
<dbReference type="EMBL" id="JAVHJO010000015">
    <property type="protein sequence ID" value="KAK6527441.1"/>
    <property type="molecule type" value="Genomic_DNA"/>
</dbReference>
<gene>
    <name evidence="2" type="ORF">TWF694_004430</name>
</gene>
<name>A0AAV9WWN6_9PEZI</name>